<evidence type="ECO:0008006" key="11">
    <source>
        <dbReference type="Google" id="ProtNLM"/>
    </source>
</evidence>
<evidence type="ECO:0000256" key="1">
    <source>
        <dbReference type="ARBA" id="ARBA00004196"/>
    </source>
</evidence>
<reference evidence="10" key="1">
    <citation type="journal article" date="2019" name="Int. J. Syst. Evol. Microbiol.">
        <title>The Global Catalogue of Microorganisms (GCM) 10K type strain sequencing project: providing services to taxonomists for standard genome sequencing and annotation.</title>
        <authorList>
            <consortium name="The Broad Institute Genomics Platform"/>
            <consortium name="The Broad Institute Genome Sequencing Center for Infectious Disease"/>
            <person name="Wu L."/>
            <person name="Ma J."/>
        </authorList>
    </citation>
    <scope>NUCLEOTIDE SEQUENCE [LARGE SCALE GENOMIC DNA]</scope>
    <source>
        <strain evidence="10">KCTC 12708</strain>
    </source>
</reference>
<dbReference type="PANTHER" id="PTHR11319:SF35">
    <property type="entry name" value="OUTER MEMBRANE PROTEIN PMPC-RELATED"/>
    <property type="match status" value="1"/>
</dbReference>
<keyword evidence="4" id="KW-0964">Secreted</keyword>
<name>A0ABQ3BII7_9FLAO</name>
<evidence type="ECO:0000256" key="7">
    <source>
        <dbReference type="ARBA" id="ARBA00023237"/>
    </source>
</evidence>
<feature type="signal peptide" evidence="8">
    <location>
        <begin position="1"/>
        <end position="16"/>
    </location>
</feature>
<dbReference type="InterPro" id="IPR003368">
    <property type="entry name" value="POMP_repeat"/>
</dbReference>
<evidence type="ECO:0000313" key="10">
    <source>
        <dbReference type="Proteomes" id="UP000615593"/>
    </source>
</evidence>
<evidence type="ECO:0000256" key="3">
    <source>
        <dbReference type="ARBA" id="ARBA00004613"/>
    </source>
</evidence>
<keyword evidence="6" id="KW-0472">Membrane</keyword>
<comment type="caution">
    <text evidence="9">The sequence shown here is derived from an EMBL/GenBank/DDBJ whole genome shotgun (WGS) entry which is preliminary data.</text>
</comment>
<comment type="subcellular location">
    <subcellularLocation>
        <location evidence="1">Cell envelope</location>
    </subcellularLocation>
    <subcellularLocation>
        <location evidence="2">Cell outer membrane</location>
    </subcellularLocation>
    <subcellularLocation>
        <location evidence="3">Secreted</location>
    </subcellularLocation>
</comment>
<feature type="chain" id="PRO_5045480631" description="Polymorphic outer membrane protein repeat-containing protein" evidence="8">
    <location>
        <begin position="17"/>
        <end position="253"/>
    </location>
</feature>
<dbReference type="PANTHER" id="PTHR11319">
    <property type="entry name" value="G PROTEIN-COUPLED RECEPTOR-RELATED"/>
    <property type="match status" value="1"/>
</dbReference>
<organism evidence="9 10">
    <name type="scientific">Mesonia mobilis</name>
    <dbReference type="NCBI Taxonomy" id="369791"/>
    <lineage>
        <taxon>Bacteria</taxon>
        <taxon>Pseudomonadati</taxon>
        <taxon>Bacteroidota</taxon>
        <taxon>Flavobacteriia</taxon>
        <taxon>Flavobacteriales</taxon>
        <taxon>Flavobacteriaceae</taxon>
        <taxon>Mesonia</taxon>
    </lineage>
</organism>
<gene>
    <name evidence="9" type="ORF">GCM10008088_03380</name>
</gene>
<dbReference type="InterPro" id="IPR011050">
    <property type="entry name" value="Pectin_lyase_fold/virulence"/>
</dbReference>
<evidence type="ECO:0000313" key="9">
    <source>
        <dbReference type="EMBL" id="GGZ45462.1"/>
    </source>
</evidence>
<keyword evidence="7" id="KW-0998">Cell outer membrane</keyword>
<evidence type="ECO:0000256" key="6">
    <source>
        <dbReference type="ARBA" id="ARBA00023136"/>
    </source>
</evidence>
<keyword evidence="5 8" id="KW-0732">Signal</keyword>
<dbReference type="RefSeq" id="WP_027885954.1">
    <property type="nucleotide sequence ID" value="NZ_BMWY01000001.1"/>
</dbReference>
<dbReference type="EMBL" id="BMWY01000001">
    <property type="protein sequence ID" value="GGZ45462.1"/>
    <property type="molecule type" value="Genomic_DNA"/>
</dbReference>
<evidence type="ECO:0000256" key="4">
    <source>
        <dbReference type="ARBA" id="ARBA00022525"/>
    </source>
</evidence>
<proteinExistence type="predicted"/>
<accession>A0ABQ3BII7</accession>
<dbReference type="SUPFAM" id="SSF51126">
    <property type="entry name" value="Pectin lyase-like"/>
    <property type="match status" value="1"/>
</dbReference>
<dbReference type="GeneID" id="94367983"/>
<keyword evidence="10" id="KW-1185">Reference proteome</keyword>
<sequence>MVVAFAIIILSGNLSAQVVTSGADDGTSGTLRQEILDASPGGVITFAVGVSTVTLNSEIEIDKDITISGGLVLNNTIDANGNGRIFNITSGSVILDDLNLINGVKADGGAVYIANADLFINDCEFNDNTTNGTSGSGGALLSIGGDVLIEATIFETNSAVRAGGAIEVIDGSLTILNSDFYANDVDGVAGVAAPGNGGAIHITGAAMISIETSEFFDNSAANEGGALWNQVNSTMNVYEVSVDSNTAADGGGV</sequence>
<protein>
    <recommendedName>
        <fullName evidence="11">Polymorphic outer membrane protein repeat-containing protein</fullName>
    </recommendedName>
</protein>
<evidence type="ECO:0000256" key="8">
    <source>
        <dbReference type="SAM" id="SignalP"/>
    </source>
</evidence>
<evidence type="ECO:0000256" key="2">
    <source>
        <dbReference type="ARBA" id="ARBA00004442"/>
    </source>
</evidence>
<evidence type="ECO:0000256" key="5">
    <source>
        <dbReference type="ARBA" id="ARBA00022729"/>
    </source>
</evidence>
<dbReference type="Pfam" id="PF02415">
    <property type="entry name" value="Chlam_PMP"/>
    <property type="match status" value="1"/>
</dbReference>
<dbReference type="Proteomes" id="UP000615593">
    <property type="component" value="Unassembled WGS sequence"/>
</dbReference>